<dbReference type="EMBL" id="AUSU01006657">
    <property type="protein sequence ID" value="EPS61691.1"/>
    <property type="molecule type" value="Genomic_DNA"/>
</dbReference>
<evidence type="ECO:0000256" key="1">
    <source>
        <dbReference type="SAM" id="MobiDB-lite"/>
    </source>
</evidence>
<feature type="compositionally biased region" description="Low complexity" evidence="1">
    <location>
        <begin position="98"/>
        <end position="117"/>
    </location>
</feature>
<accession>S8CBD7</accession>
<feature type="region of interest" description="Disordered" evidence="1">
    <location>
        <begin position="1"/>
        <end position="37"/>
    </location>
</feature>
<comment type="caution">
    <text evidence="2">The sequence shown here is derived from an EMBL/GenBank/DDBJ whole genome shotgun (WGS) entry which is preliminary data.</text>
</comment>
<feature type="compositionally biased region" description="Acidic residues" evidence="1">
    <location>
        <begin position="65"/>
        <end position="74"/>
    </location>
</feature>
<feature type="region of interest" description="Disordered" evidence="1">
    <location>
        <begin position="55"/>
        <end position="130"/>
    </location>
</feature>
<dbReference type="Proteomes" id="UP000015453">
    <property type="component" value="Unassembled WGS sequence"/>
</dbReference>
<gene>
    <name evidence="2" type="ORF">M569_13107</name>
</gene>
<sequence length="151" mass="16640">MESHRKTAPRFSGLIRRRAPSPEAQLAASKSAPVKKSWAAPWGFVSRHIQKSMSRTGTHFCDFADGSDEEDGGTEEEKEKDKQPQAPLKSCLRKRESSSSSSSSSSRVSFNHNNNNNGIHPERGVDFAANDPCQGALACRIRNQHHHPSSD</sequence>
<proteinExistence type="predicted"/>
<keyword evidence="3" id="KW-1185">Reference proteome</keyword>
<name>S8CBD7_9LAMI</name>
<reference evidence="2 3" key="1">
    <citation type="journal article" date="2013" name="BMC Genomics">
        <title>The miniature genome of a carnivorous plant Genlisea aurea contains a low number of genes and short non-coding sequences.</title>
        <authorList>
            <person name="Leushkin E.V."/>
            <person name="Sutormin R.A."/>
            <person name="Nabieva E.R."/>
            <person name="Penin A.A."/>
            <person name="Kondrashov A.S."/>
            <person name="Logacheva M.D."/>
        </authorList>
    </citation>
    <scope>NUCLEOTIDE SEQUENCE [LARGE SCALE GENOMIC DNA]</scope>
</reference>
<organism evidence="2 3">
    <name type="scientific">Genlisea aurea</name>
    <dbReference type="NCBI Taxonomy" id="192259"/>
    <lineage>
        <taxon>Eukaryota</taxon>
        <taxon>Viridiplantae</taxon>
        <taxon>Streptophyta</taxon>
        <taxon>Embryophyta</taxon>
        <taxon>Tracheophyta</taxon>
        <taxon>Spermatophyta</taxon>
        <taxon>Magnoliopsida</taxon>
        <taxon>eudicotyledons</taxon>
        <taxon>Gunneridae</taxon>
        <taxon>Pentapetalae</taxon>
        <taxon>asterids</taxon>
        <taxon>lamiids</taxon>
        <taxon>Lamiales</taxon>
        <taxon>Lentibulariaceae</taxon>
        <taxon>Genlisea</taxon>
    </lineage>
</organism>
<protein>
    <submittedName>
        <fullName evidence="2">Uncharacterized protein</fullName>
    </submittedName>
</protein>
<evidence type="ECO:0000313" key="3">
    <source>
        <dbReference type="Proteomes" id="UP000015453"/>
    </source>
</evidence>
<evidence type="ECO:0000313" key="2">
    <source>
        <dbReference type="EMBL" id="EPS61691.1"/>
    </source>
</evidence>
<dbReference type="AlphaFoldDB" id="S8CBD7"/>